<proteinExistence type="predicted"/>
<dbReference type="AlphaFoldDB" id="A0A5E7A4D5"/>
<organism evidence="1 2">
    <name type="scientific">Pseudomonas fluorescens</name>
    <dbReference type="NCBI Taxonomy" id="294"/>
    <lineage>
        <taxon>Bacteria</taxon>
        <taxon>Pseudomonadati</taxon>
        <taxon>Pseudomonadota</taxon>
        <taxon>Gammaproteobacteria</taxon>
        <taxon>Pseudomonadales</taxon>
        <taxon>Pseudomonadaceae</taxon>
        <taxon>Pseudomonas</taxon>
    </lineage>
</organism>
<evidence type="ECO:0000313" key="2">
    <source>
        <dbReference type="Proteomes" id="UP000326437"/>
    </source>
</evidence>
<name>A0A5E7A4D5_PSEFL</name>
<protein>
    <submittedName>
        <fullName evidence="1">Uncharacterized protein</fullName>
    </submittedName>
</protein>
<gene>
    <name evidence="1" type="ORF">PS685_05047</name>
</gene>
<sequence>MPLRLLQRRIHPLHGNQLRRSAGDTVGRCVDDVGVRHVGFDVEDRRAVEQVDAGDPQAIGFNLVQLDHGLADAIGPVCRTGGKHPHGFVAAEARRADFQAGLFFQGLMEQEQQPDMADLFQALHRVPLIERRHQFQHAASGRGQLRLARDGELLLETGAHETDGGDAVGHGLECAYCGRTRRVRPLRKLRSNWSPHAR</sequence>
<accession>A0A5E7A4D5</accession>
<dbReference type="EMBL" id="CABVHO010000190">
    <property type="protein sequence ID" value="VVN71271.1"/>
    <property type="molecule type" value="Genomic_DNA"/>
</dbReference>
<dbReference type="Proteomes" id="UP000326437">
    <property type="component" value="Unassembled WGS sequence"/>
</dbReference>
<reference evidence="1 2" key="1">
    <citation type="submission" date="2019-09" db="EMBL/GenBank/DDBJ databases">
        <authorList>
            <person name="Chandra G."/>
            <person name="Truman W A."/>
        </authorList>
    </citation>
    <scope>NUCLEOTIDE SEQUENCE [LARGE SCALE GENOMIC DNA]</scope>
    <source>
        <strain evidence="1">PS685</strain>
    </source>
</reference>
<evidence type="ECO:0000313" key="1">
    <source>
        <dbReference type="EMBL" id="VVN71271.1"/>
    </source>
</evidence>